<evidence type="ECO:0000313" key="8">
    <source>
        <dbReference type="EMBL" id="KAK7504892.1"/>
    </source>
</evidence>
<accession>A0ABD0LZT1</accession>
<dbReference type="Pfam" id="PF26158">
    <property type="entry name" value="Claudin_TMEM179-179B"/>
    <property type="match status" value="1"/>
</dbReference>
<evidence type="ECO:0000256" key="2">
    <source>
        <dbReference type="ARBA" id="ARBA00022692"/>
    </source>
</evidence>
<comment type="caution">
    <text evidence="8">The sequence shown here is derived from an EMBL/GenBank/DDBJ whole genome shotgun (WGS) entry which is preliminary data.</text>
</comment>
<dbReference type="AlphaFoldDB" id="A0ABD0LZT1"/>
<keyword evidence="2 7" id="KW-0812">Transmembrane</keyword>
<keyword evidence="3 7" id="KW-1133">Transmembrane helix</keyword>
<keyword evidence="9" id="KW-1185">Reference proteome</keyword>
<evidence type="ECO:0000256" key="6">
    <source>
        <dbReference type="SAM" id="MobiDB-lite"/>
    </source>
</evidence>
<evidence type="ECO:0000256" key="1">
    <source>
        <dbReference type="ARBA" id="ARBA00004141"/>
    </source>
</evidence>
<reference evidence="8 9" key="1">
    <citation type="journal article" date="2023" name="Sci. Data">
        <title>Genome assembly of the Korean intertidal mud-creeper Batillaria attramentaria.</title>
        <authorList>
            <person name="Patra A.K."/>
            <person name="Ho P.T."/>
            <person name="Jun S."/>
            <person name="Lee S.J."/>
            <person name="Kim Y."/>
            <person name="Won Y.J."/>
        </authorList>
    </citation>
    <scope>NUCLEOTIDE SEQUENCE [LARGE SCALE GENOMIC DNA]</scope>
    <source>
        <strain evidence="8">Wonlab-2016</strain>
    </source>
</reference>
<evidence type="ECO:0000256" key="4">
    <source>
        <dbReference type="ARBA" id="ARBA00023136"/>
    </source>
</evidence>
<dbReference type="PANTHER" id="PTHR31056">
    <property type="entry name" value="TRANSMEMBRANE PROTEIN 179B"/>
    <property type="match status" value="1"/>
</dbReference>
<dbReference type="InterPro" id="IPR059010">
    <property type="entry name" value="TMEM179-179B"/>
</dbReference>
<dbReference type="EMBL" id="JACVVK020000013">
    <property type="protein sequence ID" value="KAK7504892.1"/>
    <property type="molecule type" value="Genomic_DNA"/>
</dbReference>
<comment type="subcellular location">
    <subcellularLocation>
        <location evidence="1">Membrane</location>
        <topology evidence="1">Multi-pass membrane protein</topology>
    </subcellularLocation>
</comment>
<name>A0ABD0LZT1_9CAEN</name>
<dbReference type="Proteomes" id="UP001519460">
    <property type="component" value="Unassembled WGS sequence"/>
</dbReference>
<evidence type="ECO:0000313" key="9">
    <source>
        <dbReference type="Proteomes" id="UP001519460"/>
    </source>
</evidence>
<feature type="transmembrane region" description="Helical" evidence="7">
    <location>
        <begin position="57"/>
        <end position="81"/>
    </location>
</feature>
<dbReference type="PANTHER" id="PTHR31056:SF1">
    <property type="entry name" value="TRANSMEMBRANE PROTEIN 179B"/>
    <property type="match status" value="1"/>
</dbReference>
<evidence type="ECO:0000256" key="7">
    <source>
        <dbReference type="SAM" id="Phobius"/>
    </source>
</evidence>
<proteinExistence type="inferred from homology"/>
<evidence type="ECO:0000256" key="3">
    <source>
        <dbReference type="ARBA" id="ARBA00022989"/>
    </source>
</evidence>
<feature type="region of interest" description="Disordered" evidence="6">
    <location>
        <begin position="205"/>
        <end position="227"/>
    </location>
</feature>
<organism evidence="8 9">
    <name type="scientific">Batillaria attramentaria</name>
    <dbReference type="NCBI Taxonomy" id="370345"/>
    <lineage>
        <taxon>Eukaryota</taxon>
        <taxon>Metazoa</taxon>
        <taxon>Spiralia</taxon>
        <taxon>Lophotrochozoa</taxon>
        <taxon>Mollusca</taxon>
        <taxon>Gastropoda</taxon>
        <taxon>Caenogastropoda</taxon>
        <taxon>Sorbeoconcha</taxon>
        <taxon>Cerithioidea</taxon>
        <taxon>Batillariidae</taxon>
        <taxon>Batillaria</taxon>
    </lineage>
</organism>
<feature type="transmembrane region" description="Helical" evidence="7">
    <location>
        <begin position="93"/>
        <end position="119"/>
    </location>
</feature>
<sequence length="227" mass="25205">MSWLLRSTIRRNPCAREKRRLDGWVNFHGRCLLYTECSWKNSTVFTAKFTSMAPCNFIIYSTVFAGILFAVAMGAYYIYALSRKDPNIGSQMWVLPFVLTSSLASVIFFIVACIISVGFKNFCDSFMKGQDKGAHIDSCADGQKTRWTDVKDGSSFNGGTYFAYLHASEGAAWVMFFVWAAQVGLGIVRIIRNRRLRSEGMFADSSPAGLGTKSEDLKNVAAAEPTA</sequence>
<feature type="transmembrane region" description="Helical" evidence="7">
    <location>
        <begin position="171"/>
        <end position="191"/>
    </location>
</feature>
<evidence type="ECO:0000256" key="5">
    <source>
        <dbReference type="ARBA" id="ARBA00093776"/>
    </source>
</evidence>
<gene>
    <name evidence="8" type="ORF">BaRGS_00003920</name>
</gene>
<dbReference type="InterPro" id="IPR029776">
    <property type="entry name" value="TMEM179B"/>
</dbReference>
<comment type="similarity">
    <text evidence="5">Belongs to the TMEM179 family.</text>
</comment>
<protein>
    <submittedName>
        <fullName evidence="8">Uncharacterized protein</fullName>
    </submittedName>
</protein>
<keyword evidence="4 7" id="KW-0472">Membrane</keyword>